<comment type="cofactor">
    <cofactor evidence="7">
        <name>Zn(2+)</name>
        <dbReference type="ChEBI" id="CHEBI:29105"/>
    </cofactor>
    <text evidence="7">Binds 1 zinc ion per subunit.</text>
</comment>
<gene>
    <name evidence="9" type="ORF">QYM36_011688</name>
</gene>
<comment type="catalytic activity">
    <reaction evidence="6 8">
        <text>hydrogencarbonate + H(+) = CO2 + H2O</text>
        <dbReference type="Rhea" id="RHEA:10748"/>
        <dbReference type="ChEBI" id="CHEBI:15377"/>
        <dbReference type="ChEBI" id="CHEBI:15378"/>
        <dbReference type="ChEBI" id="CHEBI:16526"/>
        <dbReference type="ChEBI" id="CHEBI:17544"/>
        <dbReference type="EC" id="4.2.1.1"/>
    </reaction>
</comment>
<dbReference type="Pfam" id="PF00484">
    <property type="entry name" value="Pro_CA"/>
    <property type="match status" value="1"/>
</dbReference>
<dbReference type="Proteomes" id="UP001187531">
    <property type="component" value="Unassembled WGS sequence"/>
</dbReference>
<dbReference type="GO" id="GO:0008270">
    <property type="term" value="F:zinc ion binding"/>
    <property type="evidence" value="ECO:0007669"/>
    <property type="project" value="UniProtKB-UniRule"/>
</dbReference>
<comment type="caution">
    <text evidence="9">The sequence shown here is derived from an EMBL/GenBank/DDBJ whole genome shotgun (WGS) entry which is preliminary data.</text>
</comment>
<dbReference type="GO" id="GO:0004089">
    <property type="term" value="F:carbonate dehydratase activity"/>
    <property type="evidence" value="ECO:0007669"/>
    <property type="project" value="UniProtKB-UniRule"/>
</dbReference>
<sequence length="247" mass="27540">MNIVLFQGFLKVVIDGHAPKAVLFTCMDSRVLPTRFTQSDVGDMFVVRNAGNLVPHAKLFGTELVITTEPAALELACVVNKIRDVIVCGHSDCKAMNLLHAVRTPEEMMKTPSSPLRQWVSRHGATSLTHWEKFEASGFKAPLTFDLGSKTVLTHIDPDNKFEATDKLSQINALTQLQNVASYPFMQPLIKTGEMRLHALWFDIYTGEIYYFSQKKGAFAIVNEETSTDIMDEISAMYIHSEKAVAA</sequence>
<organism evidence="9 10">
    <name type="scientific">Artemia franciscana</name>
    <name type="common">Brine shrimp</name>
    <name type="synonym">Artemia sanfranciscana</name>
    <dbReference type="NCBI Taxonomy" id="6661"/>
    <lineage>
        <taxon>Eukaryota</taxon>
        <taxon>Metazoa</taxon>
        <taxon>Ecdysozoa</taxon>
        <taxon>Arthropoda</taxon>
        <taxon>Crustacea</taxon>
        <taxon>Branchiopoda</taxon>
        <taxon>Anostraca</taxon>
        <taxon>Artemiidae</taxon>
        <taxon>Artemia</taxon>
    </lineage>
</organism>
<feature type="binding site" evidence="7">
    <location>
        <position position="90"/>
    </location>
    <ligand>
        <name>Zn(2+)</name>
        <dbReference type="ChEBI" id="CHEBI:29105"/>
    </ligand>
</feature>
<dbReference type="Gene3D" id="3.40.1050.10">
    <property type="entry name" value="Carbonic anhydrase"/>
    <property type="match status" value="1"/>
</dbReference>
<evidence type="ECO:0000256" key="3">
    <source>
        <dbReference type="ARBA" id="ARBA00022723"/>
    </source>
</evidence>
<evidence type="ECO:0000313" key="10">
    <source>
        <dbReference type="Proteomes" id="UP001187531"/>
    </source>
</evidence>
<proteinExistence type="inferred from homology"/>
<comment type="similarity">
    <text evidence="1 8">Belongs to the beta-class carbonic anhydrase family.</text>
</comment>
<evidence type="ECO:0000256" key="8">
    <source>
        <dbReference type="RuleBase" id="RU003956"/>
    </source>
</evidence>
<evidence type="ECO:0000256" key="4">
    <source>
        <dbReference type="ARBA" id="ARBA00022833"/>
    </source>
</evidence>
<keyword evidence="5 8" id="KW-0456">Lyase</keyword>
<protein>
    <recommendedName>
        <fullName evidence="2 8">Carbonic anhydrase</fullName>
        <ecNumber evidence="2 8">4.2.1.1</ecNumber>
    </recommendedName>
    <alternativeName>
        <fullName evidence="8">Carbonate dehydratase</fullName>
    </alternativeName>
</protein>
<dbReference type="InterPro" id="IPR001765">
    <property type="entry name" value="Carbonic_anhydrase"/>
</dbReference>
<dbReference type="SUPFAM" id="SSF53056">
    <property type="entry name" value="beta-carbonic anhydrase, cab"/>
    <property type="match status" value="1"/>
</dbReference>
<evidence type="ECO:0000256" key="2">
    <source>
        <dbReference type="ARBA" id="ARBA00012925"/>
    </source>
</evidence>
<feature type="binding site" evidence="7">
    <location>
        <position position="28"/>
    </location>
    <ligand>
        <name>Zn(2+)</name>
        <dbReference type="ChEBI" id="CHEBI:29105"/>
    </ligand>
</feature>
<dbReference type="SMART" id="SM00947">
    <property type="entry name" value="Pro_CA"/>
    <property type="match status" value="1"/>
</dbReference>
<name>A0AA88HKW3_ARTSF</name>
<keyword evidence="4 7" id="KW-0862">Zinc</keyword>
<evidence type="ECO:0000256" key="6">
    <source>
        <dbReference type="ARBA" id="ARBA00048348"/>
    </source>
</evidence>
<evidence type="ECO:0000256" key="1">
    <source>
        <dbReference type="ARBA" id="ARBA00006217"/>
    </source>
</evidence>
<evidence type="ECO:0000256" key="7">
    <source>
        <dbReference type="PIRSR" id="PIRSR601765-1"/>
    </source>
</evidence>
<reference evidence="9" key="1">
    <citation type="submission" date="2023-07" db="EMBL/GenBank/DDBJ databases">
        <title>Chromosome-level genome assembly of Artemia franciscana.</title>
        <authorList>
            <person name="Jo E."/>
        </authorList>
    </citation>
    <scope>NUCLEOTIDE SEQUENCE</scope>
    <source>
        <tissue evidence="9">Whole body</tissue>
    </source>
</reference>
<keyword evidence="3 7" id="KW-0479">Metal-binding</keyword>
<dbReference type="AlphaFoldDB" id="A0AA88HKW3"/>
<evidence type="ECO:0000256" key="5">
    <source>
        <dbReference type="ARBA" id="ARBA00023239"/>
    </source>
</evidence>
<feature type="binding site" evidence="7">
    <location>
        <position position="26"/>
    </location>
    <ligand>
        <name>Zn(2+)</name>
        <dbReference type="ChEBI" id="CHEBI:29105"/>
    </ligand>
</feature>
<dbReference type="EC" id="4.2.1.1" evidence="2 8"/>
<evidence type="ECO:0000313" key="9">
    <source>
        <dbReference type="EMBL" id="KAK2713078.1"/>
    </source>
</evidence>
<feature type="binding site" evidence="7">
    <location>
        <position position="93"/>
    </location>
    <ligand>
        <name>Zn(2+)</name>
        <dbReference type="ChEBI" id="CHEBI:29105"/>
    </ligand>
</feature>
<accession>A0AA88HKW3</accession>
<comment type="function">
    <text evidence="8">Reversible hydration of carbon dioxide.</text>
</comment>
<dbReference type="PANTHER" id="PTHR11002:SF76">
    <property type="entry name" value="CARBONIC ANHYDRASE"/>
    <property type="match status" value="1"/>
</dbReference>
<keyword evidence="10" id="KW-1185">Reference proteome</keyword>
<dbReference type="EMBL" id="JAVRJZ010000015">
    <property type="protein sequence ID" value="KAK2713078.1"/>
    <property type="molecule type" value="Genomic_DNA"/>
</dbReference>
<dbReference type="InterPro" id="IPR036874">
    <property type="entry name" value="Carbonic_anhydrase_sf"/>
</dbReference>
<dbReference type="PANTHER" id="PTHR11002">
    <property type="entry name" value="CARBONIC ANHYDRASE"/>
    <property type="match status" value="1"/>
</dbReference>